<dbReference type="GO" id="GO:0006302">
    <property type="term" value="P:double-strand break repair"/>
    <property type="evidence" value="ECO:0007669"/>
    <property type="project" value="TreeGrafter"/>
</dbReference>
<dbReference type="GO" id="GO:0000731">
    <property type="term" value="P:DNA synthesis involved in DNA repair"/>
    <property type="evidence" value="ECO:0007669"/>
    <property type="project" value="TreeGrafter"/>
</dbReference>
<organism evidence="3 4">
    <name type="scientific">Caulobacter vibrioides</name>
    <name type="common">Caulobacter crescentus</name>
    <dbReference type="NCBI Taxonomy" id="155892"/>
    <lineage>
        <taxon>Bacteria</taxon>
        <taxon>Pseudomonadati</taxon>
        <taxon>Pseudomonadota</taxon>
        <taxon>Alphaproteobacteria</taxon>
        <taxon>Caulobacterales</taxon>
        <taxon>Caulobacteraceae</taxon>
        <taxon>Caulobacter</taxon>
    </lineage>
</organism>
<comment type="caution">
    <text evidence="3">The sequence shown here is derived from an EMBL/GenBank/DDBJ whole genome shotgun (WGS) entry which is preliminary data.</text>
</comment>
<dbReference type="SUPFAM" id="SSF52540">
    <property type="entry name" value="P-loop containing nucleoside triphosphate hydrolases"/>
    <property type="match status" value="1"/>
</dbReference>
<dbReference type="InterPro" id="IPR014555">
    <property type="entry name" value="RecF-like"/>
</dbReference>
<evidence type="ECO:0000313" key="4">
    <source>
        <dbReference type="Proteomes" id="UP000215616"/>
    </source>
</evidence>
<name>A0A258D4D1_CAUVI</name>
<dbReference type="InterPro" id="IPR041685">
    <property type="entry name" value="AAA_GajA/Old/RecF-like"/>
</dbReference>
<dbReference type="Pfam" id="PF13175">
    <property type="entry name" value="AAA_15"/>
    <property type="match status" value="1"/>
</dbReference>
<protein>
    <submittedName>
        <fullName evidence="3">ATPase</fullName>
    </submittedName>
</protein>
<gene>
    <name evidence="3" type="ORF">B7Z12_11685</name>
</gene>
<dbReference type="PANTHER" id="PTHR32182">
    <property type="entry name" value="DNA REPLICATION AND REPAIR PROTEIN RECF"/>
    <property type="match status" value="1"/>
</dbReference>
<dbReference type="GO" id="GO:0016887">
    <property type="term" value="F:ATP hydrolysis activity"/>
    <property type="evidence" value="ECO:0007669"/>
    <property type="project" value="InterPro"/>
</dbReference>
<dbReference type="CDD" id="cd00267">
    <property type="entry name" value="ABC_ATPase"/>
    <property type="match status" value="1"/>
</dbReference>
<dbReference type="EMBL" id="NCDQ01000178">
    <property type="protein sequence ID" value="OYX02661.1"/>
    <property type="molecule type" value="Genomic_DNA"/>
</dbReference>
<evidence type="ECO:0000259" key="1">
    <source>
        <dbReference type="Pfam" id="PF13175"/>
    </source>
</evidence>
<proteinExistence type="predicted"/>
<dbReference type="GO" id="GO:0005524">
    <property type="term" value="F:ATP binding"/>
    <property type="evidence" value="ECO:0007669"/>
    <property type="project" value="InterPro"/>
</dbReference>
<dbReference type="Gene3D" id="3.40.50.300">
    <property type="entry name" value="P-loop containing nucleotide triphosphate hydrolases"/>
    <property type="match status" value="2"/>
</dbReference>
<evidence type="ECO:0000313" key="3">
    <source>
        <dbReference type="EMBL" id="OYX02661.1"/>
    </source>
</evidence>
<dbReference type="InterPro" id="IPR003959">
    <property type="entry name" value="ATPase_AAA_core"/>
</dbReference>
<dbReference type="PIRSF" id="PIRSF029347">
    <property type="entry name" value="RecF"/>
    <property type="match status" value="1"/>
</dbReference>
<dbReference type="InterPro" id="IPR027417">
    <property type="entry name" value="P-loop_NTPase"/>
</dbReference>
<dbReference type="PANTHER" id="PTHR32182:SF22">
    <property type="entry name" value="ATP-DEPENDENT ENDONUCLEASE, OLD FAMILY-RELATED"/>
    <property type="match status" value="1"/>
</dbReference>
<accession>A0A258D4D1</accession>
<dbReference type="AlphaFoldDB" id="A0A258D4D1"/>
<dbReference type="Pfam" id="PF13304">
    <property type="entry name" value="AAA_21"/>
    <property type="match status" value="1"/>
</dbReference>
<dbReference type="Proteomes" id="UP000215616">
    <property type="component" value="Unassembled WGS sequence"/>
</dbReference>
<sequence>MLTSVQIKDFKSYKSATLRLAPLTVLIGANASGKSNAIEALRLLSWVAQGNRLSAIRYAVYEGDGAVRGTTSTLARRGASKFTLGANISDPAWSQYSISLSRTSDDELHISDERVTGAASSVPLYEVVSSSPGAGSDLRVAYNNFARGGRKPQVTCNDQMAILLQMQSAARFEAGHKVAQNSIPRVCEMFQEQLGGMLFLDPQPSAMRDYSFKSEVRLKGNGANLSGVLFNLCKTESGKEKVLNLIKSLPEQDISDIEFIETPRGEVMVSLSETFGDSREKFDATLLSDGTLRVLSIAAAILSAPEGSLVVVEEIDNGVHPSRAAMLLNSVSAIAKSRKLSVLISSHNPAMLDALPDDAVPNVVFCYRDNIKGGSQLVRLSDIPDYPQLIAQGSVGHLMTNGLMDRFVKYHPGPARRREVAQRWIEQLRAGK</sequence>
<feature type="domain" description="ATPase AAA-type core" evidence="2">
    <location>
        <begin position="245"/>
        <end position="353"/>
    </location>
</feature>
<feature type="domain" description="Endonuclease GajA/Old nuclease/RecF-like AAA" evidence="1">
    <location>
        <begin position="1"/>
        <end position="45"/>
    </location>
</feature>
<reference evidence="3 4" key="1">
    <citation type="submission" date="2017-03" db="EMBL/GenBank/DDBJ databases">
        <title>Lifting the veil on microbial sulfur biogeochemistry in mining wastewaters.</title>
        <authorList>
            <person name="Kantor R.S."/>
            <person name="Colenbrander Nelson T."/>
            <person name="Marshall S."/>
            <person name="Bennett D."/>
            <person name="Apte S."/>
            <person name="Camacho D."/>
            <person name="Thomas B.C."/>
            <person name="Warren L.A."/>
            <person name="Banfield J.F."/>
        </authorList>
    </citation>
    <scope>NUCLEOTIDE SEQUENCE [LARGE SCALE GENOMIC DNA]</scope>
    <source>
        <strain evidence="3">32-67-7</strain>
    </source>
</reference>
<evidence type="ECO:0000259" key="2">
    <source>
        <dbReference type="Pfam" id="PF13304"/>
    </source>
</evidence>